<evidence type="ECO:0000313" key="2">
    <source>
        <dbReference type="Proteomes" id="UP000026739"/>
    </source>
</evidence>
<evidence type="ECO:0000313" key="1">
    <source>
        <dbReference type="EMBL" id="KDD66015.1"/>
    </source>
</evidence>
<proteinExistence type="predicted"/>
<gene>
    <name evidence="1" type="ORF">V466_26450</name>
</gene>
<accession>A0A059KVY0</accession>
<protein>
    <submittedName>
        <fullName evidence="1">Uncharacterized protein</fullName>
    </submittedName>
</protein>
<dbReference type="AlphaFoldDB" id="A0A059KVY0"/>
<sequence length="35" mass="3926">MFETWLKRWAFIDDDTLAAAGQLQAAKLAGLMLKT</sequence>
<dbReference type="Proteomes" id="UP000026739">
    <property type="component" value="Unassembled WGS sequence"/>
</dbReference>
<dbReference type="EMBL" id="AZQQ01000102">
    <property type="protein sequence ID" value="KDD66015.1"/>
    <property type="molecule type" value="Genomic_DNA"/>
</dbReference>
<reference evidence="1 2" key="1">
    <citation type="submission" date="2013-12" db="EMBL/GenBank/DDBJ databases">
        <authorList>
            <person name="Formusa P.A."/>
            <person name="Habash M."/>
            <person name="Lee H."/>
            <person name="Trevors J.T."/>
        </authorList>
    </citation>
    <scope>NUCLEOTIDE SEQUENCE [LARGE SCALE GENOMIC DNA]</scope>
    <source>
        <strain evidence="1 2">PD30</strain>
    </source>
</reference>
<name>A0A059KVY0_9PSED</name>
<comment type="caution">
    <text evidence="1">The sequence shown here is derived from an EMBL/GenBank/DDBJ whole genome shotgun (WGS) entry which is preliminary data.</text>
</comment>
<organism evidence="1 2">
    <name type="scientific">Pseudomonas mandelii PD30</name>
    <dbReference type="NCBI Taxonomy" id="1419583"/>
    <lineage>
        <taxon>Bacteria</taxon>
        <taxon>Pseudomonadati</taxon>
        <taxon>Pseudomonadota</taxon>
        <taxon>Gammaproteobacteria</taxon>
        <taxon>Pseudomonadales</taxon>
        <taxon>Pseudomonadaceae</taxon>
        <taxon>Pseudomonas</taxon>
    </lineage>
</organism>